<keyword evidence="5 10" id="KW-0680">Restriction system</keyword>
<dbReference type="InterPro" id="IPR055180">
    <property type="entry name" value="HsdR_RecA-like_helicase_dom_2"/>
</dbReference>
<evidence type="ECO:0000259" key="11">
    <source>
        <dbReference type="PROSITE" id="PS51192"/>
    </source>
</evidence>
<dbReference type="Proteomes" id="UP000199495">
    <property type="component" value="Unassembled WGS sequence"/>
</dbReference>
<evidence type="ECO:0000256" key="1">
    <source>
        <dbReference type="ARBA" id="ARBA00000851"/>
    </source>
</evidence>
<dbReference type="GO" id="GO:0009307">
    <property type="term" value="P:DNA restriction-modification system"/>
    <property type="evidence" value="ECO:0007669"/>
    <property type="project" value="UniProtKB-KW"/>
</dbReference>
<evidence type="ECO:0000256" key="5">
    <source>
        <dbReference type="ARBA" id="ARBA00022747"/>
    </source>
</evidence>
<dbReference type="InterPro" id="IPR007409">
    <property type="entry name" value="Restrct_endonuc_type1_HsdR_N"/>
</dbReference>
<dbReference type="PANTHER" id="PTHR30195:SF15">
    <property type="entry name" value="TYPE I RESTRICTION ENZYME HINDI ENDONUCLEASE SUBUNIT"/>
    <property type="match status" value="1"/>
</dbReference>
<reference evidence="12 13" key="1">
    <citation type="submission" date="2016-10" db="EMBL/GenBank/DDBJ databases">
        <authorList>
            <person name="de Groot N.N."/>
        </authorList>
    </citation>
    <scope>NUCLEOTIDE SEQUENCE [LARGE SCALE GENOMIC DNA]</scope>
    <source>
        <strain evidence="12 13">CGMCC 1.10267</strain>
    </source>
</reference>
<keyword evidence="8 10" id="KW-0067">ATP-binding</keyword>
<dbReference type="InterPro" id="IPR027417">
    <property type="entry name" value="P-loop_NTPase"/>
</dbReference>
<dbReference type="AlphaFoldDB" id="A0A1G7WNZ9"/>
<dbReference type="GO" id="GO:0003677">
    <property type="term" value="F:DNA binding"/>
    <property type="evidence" value="ECO:0007669"/>
    <property type="project" value="UniProtKB-KW"/>
</dbReference>
<feature type="domain" description="Helicase ATP-binding" evidence="11">
    <location>
        <begin position="304"/>
        <end position="486"/>
    </location>
</feature>
<evidence type="ECO:0000313" key="12">
    <source>
        <dbReference type="EMBL" id="SDG73643.1"/>
    </source>
</evidence>
<dbReference type="InterPro" id="IPR004473">
    <property type="entry name" value="Restrct_endonuc_typeI_HsdR"/>
</dbReference>
<dbReference type="SMART" id="SM00487">
    <property type="entry name" value="DEXDc"/>
    <property type="match status" value="1"/>
</dbReference>
<dbReference type="InterPro" id="IPR014001">
    <property type="entry name" value="Helicase_ATP-bd"/>
</dbReference>
<gene>
    <name evidence="12" type="ORF">SAMN04487974_10722</name>
</gene>
<dbReference type="Pfam" id="PF18766">
    <property type="entry name" value="SWI2_SNF2"/>
    <property type="match status" value="1"/>
</dbReference>
<dbReference type="InterPro" id="IPR051268">
    <property type="entry name" value="Type-I_R_enzyme_R_subunit"/>
</dbReference>
<organism evidence="12 13">
    <name type="scientific">Pelagibacterium luteolum</name>
    <dbReference type="NCBI Taxonomy" id="440168"/>
    <lineage>
        <taxon>Bacteria</taxon>
        <taxon>Pseudomonadati</taxon>
        <taxon>Pseudomonadota</taxon>
        <taxon>Alphaproteobacteria</taxon>
        <taxon>Hyphomicrobiales</taxon>
        <taxon>Devosiaceae</taxon>
        <taxon>Pelagibacterium</taxon>
    </lineage>
</organism>
<dbReference type="EC" id="3.1.21.3" evidence="10"/>
<dbReference type="SUPFAM" id="SSF52540">
    <property type="entry name" value="P-loop containing nucleoside triphosphate hydrolases"/>
    <property type="match status" value="1"/>
</dbReference>
<comment type="similarity">
    <text evidence="2 10">Belongs to the HsdR family.</text>
</comment>
<sequence length="1069" mass="118901">MTIGGGDYIQTDTDYSRSGFTEALVENAAVAILTELGYEFRPATEIAPDGTAPLRTAYAEIVLESVLTEAVARINPDVPSEAREAAIREVFRSETPSLVEENRRIHKLIAEGIDVEFAAGDGVFRGAKVWLIDFDDIGSNDWLVTTQFTVAENRRTRRPDIMIFINGLPVGIIELKNAGNEHVTVENAYRQLQTYKAQIPSLFRTNAVMVASDGMLARIGSLTADEDRFMPWRSVTGAADDFTPHGPREMETLLRGVFDRERFLALIRDFTVFGDRGEGPIKIIAGYHQFHGARKALDSAVEASRPEGDRKIGVIWHTQGSGKSLLMAFLGGLVVRSAALENPTLVVLTDRNDLDDQLYGTFSLCRDLIRQTPQQANSRDELRQLLDRASGGVIFTTVQKFSPEKSEETFPVLTQRRNVIVMADEAHRSQYGFDARLDTKTGQRRYGFAHYIRQALPNASFIGLTGTPIEADDVNTPAIFGDYIDIYDVTRAVEDKATVPIYYESRLARIELDDEEKPRIDAEIEAILEDEDLSEQEKQKAKWTTIERLVGAEKRLKQIASDLVQHLEARVEGMNGGRAMAVCMSRRICVELYKHIVALRPNWHSDDDEQGAIKIVMTGSASDPEDWQPHIGPKRRRDLLAKRARDPDDPLKLVLVRDMWLTGFDAPAMHTMYIDKPMRGHGLMQAIARVNRVFKDKAGGLVVDYIGIASNLQKAMGQYTASDRSKTGIDEEDAVAALKEQFEIVRAMFHGHDYSLGISGTPQQRLVALADAIEWIGQWLDEQSQREETTEGKKRARRRFNDAVLALSVAYGLASASDYAKAVRDDIGFFQAVRAAFSKTSVTGKLTNSAKNFAIDQLMNAAVANAEIVDVLKAAGIKSPDISILSEAFLAEVQTMERKNLALEALKKLINGEITSRSKSNVVEARTFFARLEEAVARYHANAISTVEMIQFMIDMAKDIRASVARGDELGLSQEELAFYDALAVNDSAVEAMGNEQLRIIAHELVESMRASVTIDWHKKVSARAKMRTLVRRILKKYGYPPDLEAEAIQTVIAQAEALLREVSPATAP</sequence>
<evidence type="ECO:0000256" key="7">
    <source>
        <dbReference type="ARBA" id="ARBA00022801"/>
    </source>
</evidence>
<comment type="catalytic activity">
    <reaction evidence="1 10">
        <text>Endonucleolytic cleavage of DNA to give random double-stranded fragments with terminal 5'-phosphates, ATP is simultaneously hydrolyzed.</text>
        <dbReference type="EC" id="3.1.21.3"/>
    </reaction>
</comment>
<proteinExistence type="inferred from homology"/>
<name>A0A1G7WNZ9_9HYPH</name>
<evidence type="ECO:0000256" key="4">
    <source>
        <dbReference type="ARBA" id="ARBA00022741"/>
    </source>
</evidence>
<dbReference type="GO" id="GO:0009035">
    <property type="term" value="F:type I site-specific deoxyribonuclease activity"/>
    <property type="evidence" value="ECO:0007669"/>
    <property type="project" value="UniProtKB-EC"/>
</dbReference>
<dbReference type="PROSITE" id="PS51192">
    <property type="entry name" value="HELICASE_ATP_BIND_1"/>
    <property type="match status" value="1"/>
</dbReference>
<dbReference type="GO" id="GO:0005524">
    <property type="term" value="F:ATP binding"/>
    <property type="evidence" value="ECO:0007669"/>
    <property type="project" value="UniProtKB-KW"/>
</dbReference>
<dbReference type="CDD" id="cd18030">
    <property type="entry name" value="DEXHc_RE_I_HsdR"/>
    <property type="match status" value="1"/>
</dbReference>
<evidence type="ECO:0000256" key="6">
    <source>
        <dbReference type="ARBA" id="ARBA00022759"/>
    </source>
</evidence>
<dbReference type="CDD" id="cd18800">
    <property type="entry name" value="SF2_C_EcoR124I-like"/>
    <property type="match status" value="1"/>
</dbReference>
<dbReference type="InterPro" id="IPR021810">
    <property type="entry name" value="T1RH-like_C"/>
</dbReference>
<evidence type="ECO:0000256" key="9">
    <source>
        <dbReference type="ARBA" id="ARBA00023125"/>
    </source>
</evidence>
<dbReference type="CDD" id="cd22332">
    <property type="entry name" value="HsdR_N"/>
    <property type="match status" value="1"/>
</dbReference>
<evidence type="ECO:0000313" key="13">
    <source>
        <dbReference type="Proteomes" id="UP000199495"/>
    </source>
</evidence>
<comment type="function">
    <text evidence="10">Subunit R is required for both nuclease and ATPase activities, but not for modification.</text>
</comment>
<dbReference type="NCBIfam" id="TIGR00348">
    <property type="entry name" value="hsdR"/>
    <property type="match status" value="1"/>
</dbReference>
<dbReference type="STRING" id="440168.SAMN04487974_10722"/>
<keyword evidence="4 10" id="KW-0547">Nucleotide-binding</keyword>
<comment type="subunit">
    <text evidence="10">The type I restriction/modification system is composed of three polypeptides R, M and S.</text>
</comment>
<dbReference type="Pfam" id="PF04313">
    <property type="entry name" value="HSDR_N"/>
    <property type="match status" value="1"/>
</dbReference>
<keyword evidence="3" id="KW-0540">Nuclease</keyword>
<dbReference type="RefSeq" id="WP_244505045.1">
    <property type="nucleotide sequence ID" value="NZ_FNCS01000007.1"/>
</dbReference>
<evidence type="ECO:0000256" key="3">
    <source>
        <dbReference type="ARBA" id="ARBA00022722"/>
    </source>
</evidence>
<evidence type="ECO:0000256" key="8">
    <source>
        <dbReference type="ARBA" id="ARBA00022840"/>
    </source>
</evidence>
<keyword evidence="6" id="KW-0255">Endonuclease</keyword>
<accession>A0A1G7WNZ9</accession>
<dbReference type="Gene3D" id="3.90.1570.50">
    <property type="match status" value="1"/>
</dbReference>
<evidence type="ECO:0000256" key="2">
    <source>
        <dbReference type="ARBA" id="ARBA00008598"/>
    </source>
</evidence>
<dbReference type="Gene3D" id="3.40.50.300">
    <property type="entry name" value="P-loop containing nucleotide triphosphate hydrolases"/>
    <property type="match status" value="3"/>
</dbReference>
<evidence type="ECO:0000256" key="10">
    <source>
        <dbReference type="RuleBase" id="RU364115"/>
    </source>
</evidence>
<dbReference type="PANTHER" id="PTHR30195">
    <property type="entry name" value="TYPE I SITE-SPECIFIC DEOXYRIBONUCLEASE PROTEIN SUBUNIT M AND R"/>
    <property type="match status" value="1"/>
</dbReference>
<dbReference type="EMBL" id="FNCS01000007">
    <property type="protein sequence ID" value="SDG73643.1"/>
    <property type="molecule type" value="Genomic_DNA"/>
</dbReference>
<dbReference type="InterPro" id="IPR040980">
    <property type="entry name" value="SWI2_SNF2"/>
</dbReference>
<keyword evidence="7 10" id="KW-0378">Hydrolase</keyword>
<protein>
    <recommendedName>
        <fullName evidence="10">Type I restriction enzyme endonuclease subunit</fullName>
        <shortName evidence="10">R protein</shortName>
        <ecNumber evidence="10">3.1.21.3</ecNumber>
    </recommendedName>
</protein>
<dbReference type="Pfam" id="PF11867">
    <property type="entry name" value="T1RH-like_C"/>
    <property type="match status" value="1"/>
</dbReference>
<keyword evidence="9 10" id="KW-0238">DNA-binding</keyword>
<keyword evidence="13" id="KW-1185">Reference proteome</keyword>
<dbReference type="Pfam" id="PF22679">
    <property type="entry name" value="T1R_D3-like"/>
    <property type="match status" value="1"/>
</dbReference>